<dbReference type="Gramene" id="OMP06225">
    <property type="protein sequence ID" value="OMP06225"/>
    <property type="gene ID" value="CCACVL1_01669"/>
</dbReference>
<comment type="caution">
    <text evidence="1">The sequence shown here is derived from an EMBL/GenBank/DDBJ whole genome shotgun (WGS) entry which is preliminary data.</text>
</comment>
<dbReference type="EMBL" id="AWWV01005003">
    <property type="protein sequence ID" value="OMP06225.1"/>
    <property type="molecule type" value="Genomic_DNA"/>
</dbReference>
<organism evidence="1 2">
    <name type="scientific">Corchorus capsularis</name>
    <name type="common">Jute</name>
    <dbReference type="NCBI Taxonomy" id="210143"/>
    <lineage>
        <taxon>Eukaryota</taxon>
        <taxon>Viridiplantae</taxon>
        <taxon>Streptophyta</taxon>
        <taxon>Embryophyta</taxon>
        <taxon>Tracheophyta</taxon>
        <taxon>Spermatophyta</taxon>
        <taxon>Magnoliopsida</taxon>
        <taxon>eudicotyledons</taxon>
        <taxon>Gunneridae</taxon>
        <taxon>Pentapetalae</taxon>
        <taxon>rosids</taxon>
        <taxon>malvids</taxon>
        <taxon>Malvales</taxon>
        <taxon>Malvaceae</taxon>
        <taxon>Grewioideae</taxon>
        <taxon>Apeibeae</taxon>
        <taxon>Corchorus</taxon>
    </lineage>
</organism>
<dbReference type="AlphaFoldDB" id="A0A1R3KGM0"/>
<evidence type="ECO:0000313" key="1">
    <source>
        <dbReference type="EMBL" id="OMP06225.1"/>
    </source>
</evidence>
<protein>
    <submittedName>
        <fullName evidence="1">F-box protein CPR30-like protein</fullName>
    </submittedName>
</protein>
<accession>A0A1R3KGM0</accession>
<name>A0A1R3KGM0_COCAP</name>
<reference evidence="1 2" key="1">
    <citation type="submission" date="2013-09" db="EMBL/GenBank/DDBJ databases">
        <title>Corchorus capsularis genome sequencing.</title>
        <authorList>
            <person name="Alam M."/>
            <person name="Haque M.S."/>
            <person name="Islam M.S."/>
            <person name="Emdad E.M."/>
            <person name="Islam M.M."/>
            <person name="Ahmed B."/>
            <person name="Halim A."/>
            <person name="Hossen Q.M.M."/>
            <person name="Hossain M.Z."/>
            <person name="Ahmed R."/>
            <person name="Khan M.M."/>
            <person name="Islam R."/>
            <person name="Rashid M.M."/>
            <person name="Khan S.A."/>
            <person name="Rahman M.S."/>
            <person name="Alam M."/>
        </authorList>
    </citation>
    <scope>NUCLEOTIDE SEQUENCE [LARGE SCALE GENOMIC DNA]</scope>
    <source>
        <strain evidence="2">cv. CVL-1</strain>
        <tissue evidence="1">Whole seedling</tissue>
    </source>
</reference>
<gene>
    <name evidence="1" type="ORF">CCACVL1_01669</name>
</gene>
<proteinExistence type="predicted"/>
<evidence type="ECO:0000313" key="2">
    <source>
        <dbReference type="Proteomes" id="UP000188268"/>
    </source>
</evidence>
<sequence>MSLLSIEKKQEKLHVKLEENIHILHPLHGLSLRITDPCNGLLCLQEYYNSSHPNAPVPPPGYPLTTIKLWNPCIRQIKILPQFTISPPLDYADIIEDFYNYDQYDNEIDIDYDEIGFSYDIDFHSIGFGFDRKSNDYKVIAFVTYRFKDGPMSSNPQAHLLSK</sequence>
<keyword evidence="2" id="KW-1185">Reference proteome</keyword>
<dbReference type="Proteomes" id="UP000188268">
    <property type="component" value="Unassembled WGS sequence"/>
</dbReference>